<evidence type="ECO:0000256" key="4">
    <source>
        <dbReference type="ARBA" id="ARBA00022692"/>
    </source>
</evidence>
<evidence type="ECO:0000313" key="9">
    <source>
        <dbReference type="EMBL" id="HIP57672.1"/>
    </source>
</evidence>
<keyword evidence="7 8" id="KW-0472">Membrane</keyword>
<dbReference type="SUPFAM" id="SSF118215">
    <property type="entry name" value="Proton glutamate symport protein"/>
    <property type="match status" value="1"/>
</dbReference>
<evidence type="ECO:0000256" key="5">
    <source>
        <dbReference type="ARBA" id="ARBA00022847"/>
    </source>
</evidence>
<feature type="non-terminal residue" evidence="9">
    <location>
        <position position="95"/>
    </location>
</feature>
<dbReference type="PANTHER" id="PTHR42865:SF7">
    <property type="entry name" value="PROTON_GLUTAMATE-ASPARTATE SYMPORTER"/>
    <property type="match status" value="1"/>
</dbReference>
<evidence type="ECO:0000256" key="6">
    <source>
        <dbReference type="ARBA" id="ARBA00022989"/>
    </source>
</evidence>
<reference evidence="9" key="1">
    <citation type="journal article" date="2020" name="ISME J.">
        <title>Gammaproteobacteria mediating utilization of methyl-, sulfur- and petroleum organic compounds in deep ocean hydrothermal plumes.</title>
        <authorList>
            <person name="Zhou Z."/>
            <person name="Liu Y."/>
            <person name="Pan J."/>
            <person name="Cron B.R."/>
            <person name="Toner B.M."/>
            <person name="Anantharaman K."/>
            <person name="Breier J.A."/>
            <person name="Dick G.J."/>
            <person name="Li M."/>
        </authorList>
    </citation>
    <scope>NUCLEOTIDE SEQUENCE</scope>
    <source>
        <strain evidence="9">SZUA-1435</strain>
    </source>
</reference>
<protein>
    <submittedName>
        <fullName evidence="9">Dicarboxylate/amino acid:cation symporter</fullName>
    </submittedName>
</protein>
<dbReference type="PRINTS" id="PR00173">
    <property type="entry name" value="EDTRNSPORT"/>
</dbReference>
<dbReference type="GO" id="GO:0015293">
    <property type="term" value="F:symporter activity"/>
    <property type="evidence" value="ECO:0007669"/>
    <property type="project" value="UniProtKB-KW"/>
</dbReference>
<dbReference type="Proteomes" id="UP000605805">
    <property type="component" value="Unassembled WGS sequence"/>
</dbReference>
<evidence type="ECO:0000256" key="3">
    <source>
        <dbReference type="ARBA" id="ARBA00022475"/>
    </source>
</evidence>
<evidence type="ECO:0000256" key="7">
    <source>
        <dbReference type="ARBA" id="ARBA00023136"/>
    </source>
</evidence>
<evidence type="ECO:0000256" key="8">
    <source>
        <dbReference type="SAM" id="Phobius"/>
    </source>
</evidence>
<sequence>MDRKSLWRRYVEFPVIYKIVIAFILGAIIGALVGVDVMSAIKPLGDLLIRLLKMIVAPIILFSLVVGAASIKPSRLGKVGIEIMVYYLATSACAV</sequence>
<gene>
    <name evidence="9" type="ORF">EYH02_06410</name>
</gene>
<dbReference type="EMBL" id="DQTV01000128">
    <property type="protein sequence ID" value="HIP57672.1"/>
    <property type="molecule type" value="Genomic_DNA"/>
</dbReference>
<dbReference type="InterPro" id="IPR001991">
    <property type="entry name" value="Na-dicarboxylate_symporter"/>
</dbReference>
<dbReference type="GO" id="GO:0005886">
    <property type="term" value="C:plasma membrane"/>
    <property type="evidence" value="ECO:0007669"/>
    <property type="project" value="UniProtKB-SubCell"/>
</dbReference>
<comment type="subcellular location">
    <subcellularLocation>
        <location evidence="1">Cell membrane</location>
        <topology evidence="1">Multi-pass membrane protein</topology>
    </subcellularLocation>
</comment>
<feature type="transmembrane region" description="Helical" evidence="8">
    <location>
        <begin position="47"/>
        <end position="69"/>
    </location>
</feature>
<evidence type="ECO:0000313" key="10">
    <source>
        <dbReference type="Proteomes" id="UP000605805"/>
    </source>
</evidence>
<proteinExistence type="predicted"/>
<dbReference type="PANTHER" id="PTHR42865">
    <property type="entry name" value="PROTON/GLUTAMATE-ASPARTATE SYMPORTER"/>
    <property type="match status" value="1"/>
</dbReference>
<comment type="caution">
    <text evidence="9">The sequence shown here is derived from an EMBL/GenBank/DDBJ whole genome shotgun (WGS) entry which is preliminary data.</text>
</comment>
<keyword evidence="5" id="KW-0769">Symport</keyword>
<dbReference type="Pfam" id="PF00375">
    <property type="entry name" value="SDF"/>
    <property type="match status" value="1"/>
</dbReference>
<dbReference type="Gene3D" id="1.10.3860.10">
    <property type="entry name" value="Sodium:dicarboxylate symporter"/>
    <property type="match status" value="1"/>
</dbReference>
<dbReference type="AlphaFoldDB" id="A0A832YZZ6"/>
<dbReference type="GO" id="GO:0046942">
    <property type="term" value="P:carboxylic acid transport"/>
    <property type="evidence" value="ECO:0007669"/>
    <property type="project" value="UniProtKB-ARBA"/>
</dbReference>
<keyword evidence="4 8" id="KW-0812">Transmembrane</keyword>
<dbReference type="InterPro" id="IPR018107">
    <property type="entry name" value="Na-dicarboxylate_symporter_CS"/>
</dbReference>
<dbReference type="InterPro" id="IPR036458">
    <property type="entry name" value="Na:dicarbo_symporter_sf"/>
</dbReference>
<name>A0A832YZZ6_9CREN</name>
<keyword evidence="6 8" id="KW-1133">Transmembrane helix</keyword>
<evidence type="ECO:0000256" key="1">
    <source>
        <dbReference type="ARBA" id="ARBA00004651"/>
    </source>
</evidence>
<feature type="transmembrane region" description="Helical" evidence="8">
    <location>
        <begin position="20"/>
        <end position="41"/>
    </location>
</feature>
<keyword evidence="3" id="KW-1003">Cell membrane</keyword>
<evidence type="ECO:0000256" key="2">
    <source>
        <dbReference type="ARBA" id="ARBA00022448"/>
    </source>
</evidence>
<dbReference type="PROSITE" id="PS00713">
    <property type="entry name" value="NA_DICARBOXYL_SYMP_1"/>
    <property type="match status" value="1"/>
</dbReference>
<organism evidence="9 10">
    <name type="scientific">Ignisphaera aggregans</name>
    <dbReference type="NCBI Taxonomy" id="334771"/>
    <lineage>
        <taxon>Archaea</taxon>
        <taxon>Thermoproteota</taxon>
        <taxon>Thermoprotei</taxon>
        <taxon>Desulfurococcales</taxon>
        <taxon>Desulfurococcaceae</taxon>
        <taxon>Ignisphaera</taxon>
    </lineage>
</organism>
<keyword evidence="2" id="KW-0813">Transport</keyword>
<accession>A0A832YZZ6</accession>